<dbReference type="InterPro" id="IPR036955">
    <property type="entry name" value="AP2/ERF_dom_sf"/>
</dbReference>
<keyword evidence="2" id="KW-0805">Transcription regulation</keyword>
<evidence type="ECO:0000256" key="6">
    <source>
        <dbReference type="SAM" id="MobiDB-lite"/>
    </source>
</evidence>
<organism evidence="8">
    <name type="scientific">Fagus sylvatica</name>
    <name type="common">Beechnut</name>
    <dbReference type="NCBI Taxonomy" id="28930"/>
    <lineage>
        <taxon>Eukaryota</taxon>
        <taxon>Viridiplantae</taxon>
        <taxon>Streptophyta</taxon>
        <taxon>Embryophyta</taxon>
        <taxon>Tracheophyta</taxon>
        <taxon>Spermatophyta</taxon>
        <taxon>Magnoliopsida</taxon>
        <taxon>eudicotyledons</taxon>
        <taxon>Gunneridae</taxon>
        <taxon>Pentapetalae</taxon>
        <taxon>rosids</taxon>
        <taxon>fabids</taxon>
        <taxon>Fagales</taxon>
        <taxon>Fagaceae</taxon>
        <taxon>Fagus</taxon>
    </lineage>
</organism>
<dbReference type="InterPro" id="IPR016177">
    <property type="entry name" value="DNA-bd_dom_sf"/>
</dbReference>
<evidence type="ECO:0000256" key="5">
    <source>
        <dbReference type="ARBA" id="ARBA00023242"/>
    </source>
</evidence>
<dbReference type="PRINTS" id="PR00367">
    <property type="entry name" value="ETHRSPELEMNT"/>
</dbReference>
<dbReference type="Pfam" id="PF00847">
    <property type="entry name" value="AP2"/>
    <property type="match status" value="1"/>
</dbReference>
<reference evidence="8" key="1">
    <citation type="submission" date="2018-02" db="EMBL/GenBank/DDBJ databases">
        <authorList>
            <person name="Cohen D.B."/>
            <person name="Kent A.D."/>
        </authorList>
    </citation>
    <scope>NUCLEOTIDE SEQUENCE</scope>
</reference>
<evidence type="ECO:0000313" key="8">
    <source>
        <dbReference type="EMBL" id="SPD27699.1"/>
    </source>
</evidence>
<dbReference type="InterPro" id="IPR001471">
    <property type="entry name" value="AP2/ERF_dom"/>
</dbReference>
<dbReference type="GO" id="GO:0005634">
    <property type="term" value="C:nucleus"/>
    <property type="evidence" value="ECO:0007669"/>
    <property type="project" value="UniProtKB-SubCell"/>
</dbReference>
<dbReference type="GO" id="GO:0003700">
    <property type="term" value="F:DNA-binding transcription factor activity"/>
    <property type="evidence" value="ECO:0007669"/>
    <property type="project" value="InterPro"/>
</dbReference>
<feature type="domain" description="AP2/ERF" evidence="7">
    <location>
        <begin position="94"/>
        <end position="152"/>
    </location>
</feature>
<gene>
    <name evidence="8" type="ORF">FSB_LOCUS55581</name>
</gene>
<dbReference type="GO" id="GO:0003677">
    <property type="term" value="F:DNA binding"/>
    <property type="evidence" value="ECO:0007669"/>
    <property type="project" value="UniProtKB-KW"/>
</dbReference>
<sequence length="324" mass="36230">MPTKKIRVIYHDPYATDSSSDDESMGGKRFVKEILLLGQQEDSSTDISPQHSSNEDKQKNTISNQVYDDKGVCETGSVSNNVSDDNNVGRPSSRYKGVRRRKWGKFSAEIHDPIQRRRLWLGTYNTAEEASEAYEKKRHEIQQLVEKNKNSLLTDQNAIPEEETKDLFSHPSPSSLLEVSTSARFVNGIENSINEEANVEPILNLSISAILSDGIDNSIKEEANVEPILDVSTSAVLGNGIENSNKEEGSVEPILEEEQSILSLWEVPIIMPPLYSQESMSGHEGYLQLGNYFEQDFNGINEIDAYPMLDIESGDAICSSFSRY</sequence>
<dbReference type="InterPro" id="IPR050913">
    <property type="entry name" value="AP2/ERF_ERF"/>
</dbReference>
<dbReference type="EMBL" id="OIVN01006204">
    <property type="protein sequence ID" value="SPD27699.1"/>
    <property type="molecule type" value="Genomic_DNA"/>
</dbReference>
<keyword evidence="4" id="KW-0804">Transcription</keyword>
<protein>
    <recommendedName>
        <fullName evidence="7">AP2/ERF domain-containing protein</fullName>
    </recommendedName>
</protein>
<dbReference type="SUPFAM" id="SSF54171">
    <property type="entry name" value="DNA-binding domain"/>
    <property type="match status" value="1"/>
</dbReference>
<dbReference type="CDD" id="cd00018">
    <property type="entry name" value="AP2"/>
    <property type="match status" value="1"/>
</dbReference>
<evidence type="ECO:0000259" key="7">
    <source>
        <dbReference type="PROSITE" id="PS51032"/>
    </source>
</evidence>
<dbReference type="PANTHER" id="PTHR31194:SF187">
    <property type="entry name" value="ETHYLENE-RESPONSIVE TRANSCRIPTION FACTOR ERF118-LIKE"/>
    <property type="match status" value="1"/>
</dbReference>
<accession>A0A2N9IU74</accession>
<evidence type="ECO:0000256" key="1">
    <source>
        <dbReference type="ARBA" id="ARBA00004123"/>
    </source>
</evidence>
<comment type="subcellular location">
    <subcellularLocation>
        <location evidence="1">Nucleus</location>
    </subcellularLocation>
</comment>
<dbReference type="AlphaFoldDB" id="A0A2N9IU74"/>
<keyword evidence="3" id="KW-0238">DNA-binding</keyword>
<proteinExistence type="predicted"/>
<feature type="compositionally biased region" description="Polar residues" evidence="6">
    <location>
        <begin position="40"/>
        <end position="52"/>
    </location>
</feature>
<keyword evidence="5" id="KW-0539">Nucleus</keyword>
<dbReference type="SMART" id="SM00380">
    <property type="entry name" value="AP2"/>
    <property type="match status" value="1"/>
</dbReference>
<name>A0A2N9IU74_FAGSY</name>
<dbReference type="PROSITE" id="PS51032">
    <property type="entry name" value="AP2_ERF"/>
    <property type="match status" value="1"/>
</dbReference>
<evidence type="ECO:0000256" key="3">
    <source>
        <dbReference type="ARBA" id="ARBA00023125"/>
    </source>
</evidence>
<dbReference type="PANTHER" id="PTHR31194">
    <property type="entry name" value="SHN SHINE , DNA BINDING / TRANSCRIPTION FACTOR"/>
    <property type="match status" value="1"/>
</dbReference>
<dbReference type="Gene3D" id="3.30.730.10">
    <property type="entry name" value="AP2/ERF domain"/>
    <property type="match status" value="1"/>
</dbReference>
<evidence type="ECO:0000256" key="2">
    <source>
        <dbReference type="ARBA" id="ARBA00023015"/>
    </source>
</evidence>
<feature type="compositionally biased region" description="Low complexity" evidence="6">
    <location>
        <begin position="77"/>
        <end position="88"/>
    </location>
</feature>
<feature type="region of interest" description="Disordered" evidence="6">
    <location>
        <begin position="1"/>
        <end position="96"/>
    </location>
</feature>
<evidence type="ECO:0000256" key="4">
    <source>
        <dbReference type="ARBA" id="ARBA00023163"/>
    </source>
</evidence>